<accession>A0A9P6EQH2</accession>
<dbReference type="AlphaFoldDB" id="A0A9P6EQH2"/>
<dbReference type="EMBL" id="MU157826">
    <property type="protein sequence ID" value="KAF9534191.1"/>
    <property type="molecule type" value="Genomic_DNA"/>
</dbReference>
<keyword evidence="2" id="KW-1185">Reference proteome</keyword>
<dbReference type="Proteomes" id="UP000807306">
    <property type="component" value="Unassembled WGS sequence"/>
</dbReference>
<evidence type="ECO:0000313" key="2">
    <source>
        <dbReference type="Proteomes" id="UP000807306"/>
    </source>
</evidence>
<evidence type="ECO:0000313" key="1">
    <source>
        <dbReference type="EMBL" id="KAF9534191.1"/>
    </source>
</evidence>
<gene>
    <name evidence="1" type="ORF">CPB83DRAFT_843839</name>
</gene>
<proteinExistence type="predicted"/>
<reference evidence="1" key="1">
    <citation type="submission" date="2020-11" db="EMBL/GenBank/DDBJ databases">
        <authorList>
            <consortium name="DOE Joint Genome Institute"/>
            <person name="Ahrendt S."/>
            <person name="Riley R."/>
            <person name="Andreopoulos W."/>
            <person name="Labutti K."/>
            <person name="Pangilinan J."/>
            <person name="Ruiz-Duenas F.J."/>
            <person name="Barrasa J.M."/>
            <person name="Sanchez-Garcia M."/>
            <person name="Camarero S."/>
            <person name="Miyauchi S."/>
            <person name="Serrano A."/>
            <person name="Linde D."/>
            <person name="Babiker R."/>
            <person name="Drula E."/>
            <person name="Ayuso-Fernandez I."/>
            <person name="Pacheco R."/>
            <person name="Padilla G."/>
            <person name="Ferreira P."/>
            <person name="Barriuso J."/>
            <person name="Kellner H."/>
            <person name="Castanera R."/>
            <person name="Alfaro M."/>
            <person name="Ramirez L."/>
            <person name="Pisabarro A.G."/>
            <person name="Kuo A."/>
            <person name="Tritt A."/>
            <person name="Lipzen A."/>
            <person name="He G."/>
            <person name="Yan M."/>
            <person name="Ng V."/>
            <person name="Cullen D."/>
            <person name="Martin F."/>
            <person name="Rosso M.-N."/>
            <person name="Henrissat B."/>
            <person name="Hibbett D."/>
            <person name="Martinez A.T."/>
            <person name="Grigoriev I.V."/>
        </authorList>
    </citation>
    <scope>NUCLEOTIDE SEQUENCE</scope>
    <source>
        <strain evidence="1">CBS 506.95</strain>
    </source>
</reference>
<organism evidence="1 2">
    <name type="scientific">Crepidotus variabilis</name>
    <dbReference type="NCBI Taxonomy" id="179855"/>
    <lineage>
        <taxon>Eukaryota</taxon>
        <taxon>Fungi</taxon>
        <taxon>Dikarya</taxon>
        <taxon>Basidiomycota</taxon>
        <taxon>Agaricomycotina</taxon>
        <taxon>Agaricomycetes</taxon>
        <taxon>Agaricomycetidae</taxon>
        <taxon>Agaricales</taxon>
        <taxon>Agaricineae</taxon>
        <taxon>Crepidotaceae</taxon>
        <taxon>Crepidotus</taxon>
    </lineage>
</organism>
<dbReference type="OrthoDB" id="3217075at2759"/>
<comment type="caution">
    <text evidence="1">The sequence shown here is derived from an EMBL/GenBank/DDBJ whole genome shotgun (WGS) entry which is preliminary data.</text>
</comment>
<name>A0A9P6EQH2_9AGAR</name>
<protein>
    <submittedName>
        <fullName evidence="1">Uncharacterized protein</fullName>
    </submittedName>
</protein>
<sequence length="182" mass="20908">MAAENFHSMPTPPFSPQNMRILHAGEQDALKSTANVVDSLVAYYQHEKMWVYRTRAALEDAFSPATDGEVQYHQQQSYAREGRPYGLPTPIEREGLFQGLDSGPGDQGDMSPSRWKARKRGFKLKLEGIRAKRVINTQSPDQLHPREQILEMYEKMMEGRMQSCQRVSKMIQDANRAKLHDR</sequence>